<dbReference type="PANTHER" id="PTHR39639">
    <property type="entry name" value="CHROMOSOME 16, WHOLE GENOME SHOTGUN SEQUENCE"/>
    <property type="match status" value="1"/>
</dbReference>
<dbReference type="OrthoDB" id="5244068at2"/>
<dbReference type="InterPro" id="IPR002711">
    <property type="entry name" value="HNH"/>
</dbReference>
<name>A0A1E7Y091_BIFAD</name>
<keyword evidence="2" id="KW-0378">Hydrolase</keyword>
<organism evidence="2 3">
    <name type="scientific">Bifidobacterium adolescentis</name>
    <dbReference type="NCBI Taxonomy" id="1680"/>
    <lineage>
        <taxon>Bacteria</taxon>
        <taxon>Bacillati</taxon>
        <taxon>Actinomycetota</taxon>
        <taxon>Actinomycetes</taxon>
        <taxon>Bifidobacteriales</taxon>
        <taxon>Bifidobacteriaceae</taxon>
        <taxon>Bifidobacterium</taxon>
    </lineage>
</organism>
<keyword evidence="2" id="KW-0255">Endonuclease</keyword>
<proteinExistence type="predicted"/>
<dbReference type="AlphaFoldDB" id="A0A1E7Y091"/>
<dbReference type="Gene3D" id="1.10.30.50">
    <property type="match status" value="1"/>
</dbReference>
<dbReference type="GO" id="GO:0008270">
    <property type="term" value="F:zinc ion binding"/>
    <property type="evidence" value="ECO:0007669"/>
    <property type="project" value="InterPro"/>
</dbReference>
<dbReference type="PANTHER" id="PTHR39639:SF1">
    <property type="entry name" value="DUF262 DOMAIN-CONTAINING PROTEIN"/>
    <property type="match status" value="1"/>
</dbReference>
<dbReference type="GO" id="GO:0003676">
    <property type="term" value="F:nucleic acid binding"/>
    <property type="evidence" value="ECO:0007669"/>
    <property type="project" value="InterPro"/>
</dbReference>
<dbReference type="RefSeq" id="WP_070122592.1">
    <property type="nucleotide sequence ID" value="NZ_MAXD01000003.1"/>
</dbReference>
<dbReference type="Proteomes" id="UP000175684">
    <property type="component" value="Unassembled WGS sequence"/>
</dbReference>
<dbReference type="GO" id="GO:0004519">
    <property type="term" value="F:endonuclease activity"/>
    <property type="evidence" value="ECO:0007669"/>
    <property type="project" value="UniProtKB-KW"/>
</dbReference>
<reference evidence="2 3" key="1">
    <citation type="submission" date="2016-07" db="EMBL/GenBank/DDBJ databases">
        <title>Draft Genome Sequence of Bifidobacterium adolescentis strain Km 4.</title>
        <authorList>
            <person name="Danilenko V.N."/>
        </authorList>
    </citation>
    <scope>NUCLEOTIDE SEQUENCE [LARGE SCALE GENOMIC DNA]</scope>
    <source>
        <strain evidence="2 3">Km 4</strain>
    </source>
</reference>
<dbReference type="InterPro" id="IPR004919">
    <property type="entry name" value="GmrSD_N"/>
</dbReference>
<feature type="domain" description="HNH nuclease" evidence="1">
    <location>
        <begin position="310"/>
        <end position="362"/>
    </location>
</feature>
<protein>
    <submittedName>
        <fullName evidence="2">HNH endonuclease</fullName>
    </submittedName>
</protein>
<evidence type="ECO:0000313" key="3">
    <source>
        <dbReference type="Proteomes" id="UP000175684"/>
    </source>
</evidence>
<evidence type="ECO:0000259" key="1">
    <source>
        <dbReference type="SMART" id="SM00507"/>
    </source>
</evidence>
<accession>A0A1E7Y091</accession>
<dbReference type="CDD" id="cd00085">
    <property type="entry name" value="HNHc"/>
    <property type="match status" value="1"/>
</dbReference>
<dbReference type="SMART" id="SM00507">
    <property type="entry name" value="HNHc"/>
    <property type="match status" value="1"/>
</dbReference>
<dbReference type="Pfam" id="PF03235">
    <property type="entry name" value="GmrSD_N"/>
    <property type="match status" value="1"/>
</dbReference>
<dbReference type="InterPro" id="IPR003615">
    <property type="entry name" value="HNH_nuc"/>
</dbReference>
<comment type="caution">
    <text evidence="2">The sequence shown here is derived from an EMBL/GenBank/DDBJ whole genome shotgun (WGS) entry which is preliminary data.</text>
</comment>
<dbReference type="EMBL" id="MAXD01000003">
    <property type="protein sequence ID" value="OFA35037.1"/>
    <property type="molecule type" value="Genomic_DNA"/>
</dbReference>
<gene>
    <name evidence="2" type="ORF">BBK15_06110</name>
</gene>
<keyword evidence="2" id="KW-0540">Nuclease</keyword>
<dbReference type="Pfam" id="PF01844">
    <property type="entry name" value="HNH"/>
    <property type="match status" value="1"/>
</dbReference>
<evidence type="ECO:0000313" key="2">
    <source>
        <dbReference type="EMBL" id="OFA35037.1"/>
    </source>
</evidence>
<sequence>MNVEPITATVRDLSQGYTDDAVGGVTAYGGDLDVRPPYQREFVYRDRQRDEVVRTVLKGLPLNVMYWVDRGPDARPRYEVMDGQQRTISVCSYVAGQYSLDGRFFFNLPRDVKERILGYPLTVYVCSGTESEKLDWFRIVNIAGVQLNDQELLNAVYAGPWVTDARARFSKPGGPAVQVGGDWLKGSAIRQDYLATVLGWAAARHGMRVEDYMGTHQHDPTAQALWSYFRSVLDWAQAVFPVYRREMKGLPWGPMYDANRTRADLDPGLLEGRVRTLMADEDVTRKSGVYPYLLDGDERHLSIRAFDKRTQRAAYEAQGHRCAVCGGEFGLADMHADHIVPWSRGGHTVPDNCQMLCRDCNLRKGAQR</sequence>